<evidence type="ECO:0000256" key="3">
    <source>
        <dbReference type="ARBA" id="ARBA00022722"/>
    </source>
</evidence>
<dbReference type="Proteomes" id="UP000565207">
    <property type="component" value="Unassembled WGS sequence"/>
</dbReference>
<keyword evidence="8" id="KW-0862">Zinc</keyword>
<evidence type="ECO:0000256" key="4">
    <source>
        <dbReference type="ARBA" id="ARBA00022723"/>
    </source>
</evidence>
<dbReference type="AlphaFoldDB" id="A0A7K6P263"/>
<dbReference type="GO" id="GO:0003964">
    <property type="term" value="F:RNA-directed DNA polymerase activity"/>
    <property type="evidence" value="ECO:0007669"/>
    <property type="project" value="UniProtKB-KW"/>
</dbReference>
<evidence type="ECO:0000256" key="2">
    <source>
        <dbReference type="ARBA" id="ARBA00022695"/>
    </source>
</evidence>
<proteinExistence type="predicted"/>
<keyword evidence="5" id="KW-0255">Endonuclease</keyword>
<evidence type="ECO:0000313" key="10">
    <source>
        <dbReference type="EMBL" id="NWW55408.1"/>
    </source>
</evidence>
<accession>A0A7K6P263</accession>
<comment type="caution">
    <text evidence="10">The sequence shown here is derived from an EMBL/GenBank/DDBJ whole genome shotgun (WGS) entry which is preliminary data.</text>
</comment>
<feature type="non-terminal residue" evidence="10">
    <location>
        <position position="54"/>
    </location>
</feature>
<reference evidence="10 11" key="1">
    <citation type="submission" date="2019-09" db="EMBL/GenBank/DDBJ databases">
        <title>Bird 10,000 Genomes (B10K) Project - Family phase.</title>
        <authorList>
            <person name="Zhang G."/>
        </authorList>
    </citation>
    <scope>NUCLEOTIDE SEQUENCE [LARGE SCALE GENOMIC DNA]</scope>
    <source>
        <strain evidence="10">B10K-DU-029-80</strain>
        <tissue evidence="10">Muscle</tissue>
    </source>
</reference>
<evidence type="ECO:0000256" key="5">
    <source>
        <dbReference type="ARBA" id="ARBA00022759"/>
    </source>
</evidence>
<dbReference type="PANTHER" id="PTHR41694:SF3">
    <property type="entry name" value="RNA-DIRECTED DNA POLYMERASE-RELATED"/>
    <property type="match status" value="1"/>
</dbReference>
<keyword evidence="6" id="KW-0378">Hydrolase</keyword>
<evidence type="ECO:0000256" key="6">
    <source>
        <dbReference type="ARBA" id="ARBA00022801"/>
    </source>
</evidence>
<evidence type="ECO:0000259" key="9">
    <source>
        <dbReference type="PROSITE" id="PS50876"/>
    </source>
</evidence>
<gene>
    <name evidence="10" type="primary">Ervk11</name>
    <name evidence="10" type="ORF">PEDTOR_R14520</name>
</gene>
<protein>
    <submittedName>
        <fullName evidence="10">POK11 protein</fullName>
    </submittedName>
</protein>
<keyword evidence="2" id="KW-0548">Nucleotidyltransferase</keyword>
<dbReference type="Pfam" id="PF02022">
    <property type="entry name" value="Integrase_Zn"/>
    <property type="match status" value="1"/>
</dbReference>
<feature type="non-terminal residue" evidence="10">
    <location>
        <position position="1"/>
    </location>
</feature>
<keyword evidence="1" id="KW-0808">Transferase</keyword>
<dbReference type="Gene3D" id="1.10.10.200">
    <property type="match status" value="1"/>
</dbReference>
<dbReference type="EMBL" id="VZRU01025559">
    <property type="protein sequence ID" value="NWW55408.1"/>
    <property type="molecule type" value="Genomic_DNA"/>
</dbReference>
<dbReference type="InterPro" id="IPR003308">
    <property type="entry name" value="Integrase_Zn-bd_dom_N"/>
</dbReference>
<dbReference type="InterPro" id="IPR017856">
    <property type="entry name" value="Integrase-like_N"/>
</dbReference>
<dbReference type="GO" id="GO:0035613">
    <property type="term" value="F:RNA stem-loop binding"/>
    <property type="evidence" value="ECO:0007669"/>
    <property type="project" value="TreeGrafter"/>
</dbReference>
<keyword evidence="4" id="KW-0479">Metal-binding</keyword>
<dbReference type="GO" id="GO:0008270">
    <property type="term" value="F:zinc ion binding"/>
    <property type="evidence" value="ECO:0007669"/>
    <property type="project" value="UniProtKB-KW"/>
</dbReference>
<dbReference type="PANTHER" id="PTHR41694">
    <property type="entry name" value="ENDOGENOUS RETROVIRUS GROUP K MEMBER POL PROTEIN"/>
    <property type="match status" value="1"/>
</dbReference>
<organism evidence="10 11">
    <name type="scientific">Pedionomus torquatus</name>
    <name type="common">Plains-wanderer</name>
    <dbReference type="NCBI Taxonomy" id="227192"/>
    <lineage>
        <taxon>Eukaryota</taxon>
        <taxon>Metazoa</taxon>
        <taxon>Chordata</taxon>
        <taxon>Craniata</taxon>
        <taxon>Vertebrata</taxon>
        <taxon>Euteleostomi</taxon>
        <taxon>Archelosauria</taxon>
        <taxon>Archosauria</taxon>
        <taxon>Dinosauria</taxon>
        <taxon>Saurischia</taxon>
        <taxon>Theropoda</taxon>
        <taxon>Coelurosauria</taxon>
        <taxon>Aves</taxon>
        <taxon>Neognathae</taxon>
        <taxon>Neoaves</taxon>
        <taxon>Charadriiformes</taxon>
        <taxon>Pedionomidae</taxon>
        <taxon>Pedionomus</taxon>
    </lineage>
</organism>
<keyword evidence="7" id="KW-0695">RNA-directed DNA polymerase</keyword>
<sequence length="54" mass="5826">SDFVKARESHAAFHQNAKGLKRQFNITVDEARGIVRACPQCSHHGPGLGIGTNP</sequence>
<evidence type="ECO:0000313" key="11">
    <source>
        <dbReference type="Proteomes" id="UP000565207"/>
    </source>
</evidence>
<dbReference type="GO" id="GO:0016787">
    <property type="term" value="F:hydrolase activity"/>
    <property type="evidence" value="ECO:0007669"/>
    <property type="project" value="UniProtKB-KW"/>
</dbReference>
<evidence type="ECO:0000256" key="1">
    <source>
        <dbReference type="ARBA" id="ARBA00022679"/>
    </source>
</evidence>
<dbReference type="GO" id="GO:0004519">
    <property type="term" value="F:endonuclease activity"/>
    <property type="evidence" value="ECO:0007669"/>
    <property type="project" value="UniProtKB-KW"/>
</dbReference>
<dbReference type="SUPFAM" id="SSF46919">
    <property type="entry name" value="N-terminal Zn binding domain of HIV integrase"/>
    <property type="match status" value="1"/>
</dbReference>
<evidence type="ECO:0000256" key="7">
    <source>
        <dbReference type="ARBA" id="ARBA00022918"/>
    </source>
</evidence>
<dbReference type="PROSITE" id="PS50876">
    <property type="entry name" value="ZF_INTEGRASE"/>
    <property type="match status" value="1"/>
</dbReference>
<evidence type="ECO:0000256" key="8">
    <source>
        <dbReference type="PROSITE-ProRule" id="PRU00450"/>
    </source>
</evidence>
<keyword evidence="11" id="KW-1185">Reference proteome</keyword>
<keyword evidence="8" id="KW-0863">Zinc-finger</keyword>
<feature type="domain" description="Integrase-type" evidence="9">
    <location>
        <begin position="1"/>
        <end position="42"/>
    </location>
</feature>
<name>A0A7K6P263_PEDTO</name>
<keyword evidence="3" id="KW-0540">Nuclease</keyword>